<dbReference type="InterPro" id="IPR022813">
    <property type="entry name" value="SecD/SecF_arch_bac"/>
</dbReference>
<dbReference type="HAMAP" id="MF_01463_B">
    <property type="entry name" value="SecD_B"/>
    <property type="match status" value="1"/>
</dbReference>
<keyword evidence="7 9" id="KW-0811">Translocation</keyword>
<dbReference type="STRING" id="1324314.BVG16_06490"/>
<dbReference type="NCBIfam" id="TIGR00916">
    <property type="entry name" value="2A0604s01"/>
    <property type="match status" value="1"/>
</dbReference>
<dbReference type="PANTHER" id="PTHR30081">
    <property type="entry name" value="PROTEIN-EXPORT MEMBRANE PROTEIN SEC"/>
    <property type="match status" value="1"/>
</dbReference>
<dbReference type="EMBL" id="MSZX01000002">
    <property type="protein sequence ID" value="OPA80376.1"/>
    <property type="molecule type" value="Genomic_DNA"/>
</dbReference>
<feature type="transmembrane region" description="Helical" evidence="9">
    <location>
        <begin position="246"/>
        <end position="267"/>
    </location>
</feature>
<dbReference type="InterPro" id="IPR005791">
    <property type="entry name" value="SecD"/>
</dbReference>
<evidence type="ECO:0000256" key="1">
    <source>
        <dbReference type="ARBA" id="ARBA00004651"/>
    </source>
</evidence>
<evidence type="ECO:0000256" key="2">
    <source>
        <dbReference type="ARBA" id="ARBA00022448"/>
    </source>
</evidence>
<dbReference type="Proteomes" id="UP000190188">
    <property type="component" value="Unassembled WGS sequence"/>
</dbReference>
<reference evidence="13 14" key="1">
    <citation type="submission" date="2017-01" db="EMBL/GenBank/DDBJ databases">
        <title>Genome analysis of Paenibacillus selenitrireducens ES3-24.</title>
        <authorList>
            <person name="Xu D."/>
            <person name="Yao R."/>
            <person name="Zheng S."/>
        </authorList>
    </citation>
    <scope>NUCLEOTIDE SEQUENCE [LARGE SCALE GENOMIC DNA]</scope>
    <source>
        <strain evidence="13 14">ES3-24</strain>
    </source>
</reference>
<feature type="domain" description="Protein export membrane protein SecD/SecF C-terminal" evidence="10">
    <location>
        <begin position="233"/>
        <end position="396"/>
    </location>
</feature>
<dbReference type="SUPFAM" id="SSF82866">
    <property type="entry name" value="Multidrug efflux transporter AcrB transmembrane domain"/>
    <property type="match status" value="1"/>
</dbReference>
<evidence type="ECO:0000256" key="6">
    <source>
        <dbReference type="ARBA" id="ARBA00022989"/>
    </source>
</evidence>
<dbReference type="RefSeq" id="WP_078497724.1">
    <property type="nucleotide sequence ID" value="NZ_MSZX01000002.1"/>
</dbReference>
<feature type="transmembrane region" description="Helical" evidence="9">
    <location>
        <begin position="344"/>
        <end position="366"/>
    </location>
</feature>
<evidence type="ECO:0000256" key="9">
    <source>
        <dbReference type="HAMAP-Rule" id="MF_01463"/>
    </source>
</evidence>
<dbReference type="InterPro" id="IPR054384">
    <property type="entry name" value="SecDF_P1_head"/>
</dbReference>
<dbReference type="NCBIfam" id="TIGR01129">
    <property type="entry name" value="secD"/>
    <property type="match status" value="1"/>
</dbReference>
<dbReference type="PANTHER" id="PTHR30081:SF1">
    <property type="entry name" value="PROTEIN TRANSLOCASE SUBUNIT SECD"/>
    <property type="match status" value="1"/>
</dbReference>
<keyword evidence="14" id="KW-1185">Reference proteome</keyword>
<keyword evidence="4 9" id="KW-0812">Transmembrane</keyword>
<dbReference type="GO" id="GO:0006605">
    <property type="term" value="P:protein targeting"/>
    <property type="evidence" value="ECO:0007669"/>
    <property type="project" value="UniProtKB-UniRule"/>
</dbReference>
<evidence type="ECO:0000256" key="8">
    <source>
        <dbReference type="ARBA" id="ARBA00023136"/>
    </source>
</evidence>
<evidence type="ECO:0000256" key="5">
    <source>
        <dbReference type="ARBA" id="ARBA00022927"/>
    </source>
</evidence>
<dbReference type="Gene3D" id="1.20.1640.10">
    <property type="entry name" value="Multidrug efflux transporter AcrB transmembrane domain"/>
    <property type="match status" value="1"/>
</dbReference>
<evidence type="ECO:0000259" key="12">
    <source>
        <dbReference type="Pfam" id="PF22599"/>
    </source>
</evidence>
<comment type="caution">
    <text evidence="9">Lacks conserved residue(s) required for the propagation of feature annotation.</text>
</comment>
<organism evidence="13 14">
    <name type="scientific">Paenibacillus selenitireducens</name>
    <dbReference type="NCBI Taxonomy" id="1324314"/>
    <lineage>
        <taxon>Bacteria</taxon>
        <taxon>Bacillati</taxon>
        <taxon>Bacillota</taxon>
        <taxon>Bacilli</taxon>
        <taxon>Bacillales</taxon>
        <taxon>Paenibacillaceae</taxon>
        <taxon>Paenibacillus</taxon>
    </lineage>
</organism>
<sequence length="421" mass="46242">MKRVVAFFLVVVVSAGIMAWTTPGLLKDIRLGLDLKGGFEILYQAQPLDANGKVTKEALLQTAKSLEKRANALGTSEPEINPEGADRIRVKIAGIKNEEEVREIMKKPAELTFRSAEGAKADAKTDLERYPKIELRGNDFVENGAAITYDQLHNPEIAIKIKDKKKFQEISQRLLGKNLAIFLDERLLSDPQVNGVFTDGTAVISGKYTIDEAKELRDTINLGALPLKLTEKYSNSVEATLGQQSLHATMLASLIGCGIILLFMIVFYRLPGAVACFTLITFTWLLLLIFKLGAITLTLPGIAAFVLGIGMAVDANIITYERVKEELRSGKSIMSAFKAGSRTSLRTIIDSHVTTLIAAAVLFVLGTGTVKGFALILIMTIITSLLTNVVFSRFLMELLIKDRFVKKLGYFGVKESEVREL</sequence>
<dbReference type="GO" id="GO:0065002">
    <property type="term" value="P:intracellular protein transmembrane transport"/>
    <property type="evidence" value="ECO:0007669"/>
    <property type="project" value="UniProtKB-UniRule"/>
</dbReference>
<dbReference type="Gene3D" id="3.30.70.3220">
    <property type="match status" value="1"/>
</dbReference>
<name>A0A1T2XKX5_9BACL</name>
<gene>
    <name evidence="9" type="primary">secD</name>
    <name evidence="13" type="ORF">BVG16_06490</name>
</gene>
<keyword evidence="2 9" id="KW-0813">Transport</keyword>
<dbReference type="Pfam" id="PF02355">
    <property type="entry name" value="SecD_SecF_C"/>
    <property type="match status" value="1"/>
</dbReference>
<comment type="subunit">
    <text evidence="9">Forms a complex with SecF. Part of the essential Sec protein translocation apparatus which comprises SecA, SecYEG and auxiliary proteins SecDF. Other proteins may also be involved.</text>
</comment>
<dbReference type="GO" id="GO:0005886">
    <property type="term" value="C:plasma membrane"/>
    <property type="evidence" value="ECO:0007669"/>
    <property type="project" value="UniProtKB-SubCell"/>
</dbReference>
<proteinExistence type="inferred from homology"/>
<evidence type="ECO:0000313" key="13">
    <source>
        <dbReference type="EMBL" id="OPA80376.1"/>
    </source>
</evidence>
<dbReference type="AlphaFoldDB" id="A0A1T2XKX5"/>
<comment type="similarity">
    <text evidence="9">Belongs to the SecD/SecF family. SecD subfamily.</text>
</comment>
<dbReference type="InterPro" id="IPR048631">
    <property type="entry name" value="SecD_1st"/>
</dbReference>
<evidence type="ECO:0000256" key="3">
    <source>
        <dbReference type="ARBA" id="ARBA00022475"/>
    </source>
</evidence>
<accession>A0A1T2XKX5</accession>
<feature type="transmembrane region" description="Helical" evidence="9">
    <location>
        <begin position="372"/>
        <end position="396"/>
    </location>
</feature>
<keyword evidence="8 9" id="KW-0472">Membrane</keyword>
<keyword evidence="6 9" id="KW-1133">Transmembrane helix</keyword>
<dbReference type="GO" id="GO:0015450">
    <property type="term" value="F:protein-transporting ATPase activity"/>
    <property type="evidence" value="ECO:0007669"/>
    <property type="project" value="InterPro"/>
</dbReference>
<dbReference type="Pfam" id="PF22599">
    <property type="entry name" value="SecDF_P1_head"/>
    <property type="match status" value="1"/>
</dbReference>
<feature type="transmembrane region" description="Helical" evidence="9">
    <location>
        <begin position="274"/>
        <end position="295"/>
    </location>
</feature>
<keyword evidence="3 9" id="KW-1003">Cell membrane</keyword>
<comment type="caution">
    <text evidence="13">The sequence shown here is derived from an EMBL/GenBank/DDBJ whole genome shotgun (WGS) entry which is preliminary data.</text>
</comment>
<feature type="domain" description="SecDF P1 head subdomain" evidence="12">
    <location>
        <begin position="132"/>
        <end position="226"/>
    </location>
</feature>
<dbReference type="InterPro" id="IPR048634">
    <property type="entry name" value="SecD_SecF_C"/>
</dbReference>
<dbReference type="OrthoDB" id="9805019at2"/>
<evidence type="ECO:0000259" key="11">
    <source>
        <dbReference type="Pfam" id="PF21760"/>
    </source>
</evidence>
<dbReference type="GO" id="GO:0043952">
    <property type="term" value="P:protein transport by the Sec complex"/>
    <property type="evidence" value="ECO:0007669"/>
    <property type="project" value="UniProtKB-UniRule"/>
</dbReference>
<comment type="function">
    <text evidence="9">Part of the Sec protein translocase complex. Interacts with the SecYEG preprotein conducting channel. SecDF uses the proton motive force (PMF) to complete protein translocation after the ATP-dependent function of SecA.</text>
</comment>
<feature type="domain" description="Protein translocase subunit SecDF P1" evidence="11">
    <location>
        <begin position="61"/>
        <end position="116"/>
    </location>
</feature>
<comment type="subcellular location">
    <subcellularLocation>
        <location evidence="1 9">Cell membrane</location>
        <topology evidence="1 9">Multi-pass membrane protein</topology>
    </subcellularLocation>
</comment>
<protein>
    <recommendedName>
        <fullName evidence="9">Protein translocase subunit SecD</fullName>
    </recommendedName>
</protein>
<evidence type="ECO:0000256" key="7">
    <source>
        <dbReference type="ARBA" id="ARBA00023010"/>
    </source>
</evidence>
<evidence type="ECO:0000313" key="14">
    <source>
        <dbReference type="Proteomes" id="UP000190188"/>
    </source>
</evidence>
<keyword evidence="5 9" id="KW-0653">Protein transport</keyword>
<dbReference type="FunFam" id="1.20.1640.10:FF:000004">
    <property type="entry name" value="Protein translocase subunit SecD"/>
    <property type="match status" value="1"/>
</dbReference>
<feature type="transmembrane region" description="Helical" evidence="9">
    <location>
        <begin position="301"/>
        <end position="323"/>
    </location>
</feature>
<evidence type="ECO:0000259" key="10">
    <source>
        <dbReference type="Pfam" id="PF02355"/>
    </source>
</evidence>
<dbReference type="InterPro" id="IPR055344">
    <property type="entry name" value="SecD_SecF_C_bact"/>
</dbReference>
<dbReference type="Pfam" id="PF21760">
    <property type="entry name" value="SecD_1st"/>
    <property type="match status" value="1"/>
</dbReference>
<evidence type="ECO:0000256" key="4">
    <source>
        <dbReference type="ARBA" id="ARBA00022692"/>
    </source>
</evidence>